<dbReference type="Pfam" id="PF03106">
    <property type="entry name" value="WRKY"/>
    <property type="match status" value="1"/>
</dbReference>
<dbReference type="OrthoDB" id="2020995at2759"/>
<dbReference type="SUPFAM" id="SSF118290">
    <property type="entry name" value="WRKY DNA-binding domain"/>
    <property type="match status" value="1"/>
</dbReference>
<feature type="region of interest" description="Disordered" evidence="6">
    <location>
        <begin position="312"/>
        <end position="338"/>
    </location>
</feature>
<name>A0A7J0FFS7_9ERIC</name>
<dbReference type="InterPro" id="IPR044810">
    <property type="entry name" value="WRKY_plant"/>
</dbReference>
<evidence type="ECO:0000259" key="7">
    <source>
        <dbReference type="PROSITE" id="PS50811"/>
    </source>
</evidence>
<evidence type="ECO:0000256" key="4">
    <source>
        <dbReference type="ARBA" id="ARBA00023163"/>
    </source>
</evidence>
<dbReference type="InterPro" id="IPR036576">
    <property type="entry name" value="WRKY_dom_sf"/>
</dbReference>
<feature type="region of interest" description="Disordered" evidence="6">
    <location>
        <begin position="230"/>
        <end position="261"/>
    </location>
</feature>
<organism evidence="8 9">
    <name type="scientific">Actinidia rufa</name>
    <dbReference type="NCBI Taxonomy" id="165716"/>
    <lineage>
        <taxon>Eukaryota</taxon>
        <taxon>Viridiplantae</taxon>
        <taxon>Streptophyta</taxon>
        <taxon>Embryophyta</taxon>
        <taxon>Tracheophyta</taxon>
        <taxon>Spermatophyta</taxon>
        <taxon>Magnoliopsida</taxon>
        <taxon>eudicotyledons</taxon>
        <taxon>Gunneridae</taxon>
        <taxon>Pentapetalae</taxon>
        <taxon>asterids</taxon>
        <taxon>Ericales</taxon>
        <taxon>Actinidiaceae</taxon>
        <taxon>Actinidia</taxon>
    </lineage>
</organism>
<dbReference type="PANTHER" id="PTHR31429">
    <property type="entry name" value="WRKY TRANSCRIPTION FACTOR 36-RELATED"/>
    <property type="match status" value="1"/>
</dbReference>
<dbReference type="AlphaFoldDB" id="A0A7J0FFS7"/>
<evidence type="ECO:0000313" key="9">
    <source>
        <dbReference type="Proteomes" id="UP000585474"/>
    </source>
</evidence>
<comment type="subcellular location">
    <subcellularLocation>
        <location evidence="1">Nucleus</location>
    </subcellularLocation>
</comment>
<evidence type="ECO:0000256" key="1">
    <source>
        <dbReference type="ARBA" id="ARBA00004123"/>
    </source>
</evidence>
<accession>A0A7J0FFS7</accession>
<dbReference type="GO" id="GO:0043565">
    <property type="term" value="F:sequence-specific DNA binding"/>
    <property type="evidence" value="ECO:0007669"/>
    <property type="project" value="InterPro"/>
</dbReference>
<dbReference type="SMART" id="SM00774">
    <property type="entry name" value="WRKY"/>
    <property type="match status" value="1"/>
</dbReference>
<evidence type="ECO:0000313" key="8">
    <source>
        <dbReference type="EMBL" id="GFY97515.1"/>
    </source>
</evidence>
<dbReference type="Proteomes" id="UP000585474">
    <property type="component" value="Unassembled WGS sequence"/>
</dbReference>
<feature type="compositionally biased region" description="Basic and acidic residues" evidence="6">
    <location>
        <begin position="88"/>
        <end position="104"/>
    </location>
</feature>
<dbReference type="GO" id="GO:0003700">
    <property type="term" value="F:DNA-binding transcription factor activity"/>
    <property type="evidence" value="ECO:0007669"/>
    <property type="project" value="InterPro"/>
</dbReference>
<keyword evidence="3 8" id="KW-0238">DNA-binding</keyword>
<evidence type="ECO:0000256" key="5">
    <source>
        <dbReference type="ARBA" id="ARBA00023242"/>
    </source>
</evidence>
<comment type="caution">
    <text evidence="8">The sequence shown here is derived from an EMBL/GenBank/DDBJ whole genome shotgun (WGS) entry which is preliminary data.</text>
</comment>
<dbReference type="Gene3D" id="2.20.25.80">
    <property type="entry name" value="WRKY domain"/>
    <property type="match status" value="1"/>
</dbReference>
<keyword evidence="2" id="KW-0805">Transcription regulation</keyword>
<proteinExistence type="predicted"/>
<gene>
    <name evidence="8" type="ORF">Acr_12g0000560</name>
</gene>
<dbReference type="PROSITE" id="PS50811">
    <property type="entry name" value="WRKY"/>
    <property type="match status" value="1"/>
</dbReference>
<evidence type="ECO:0000256" key="3">
    <source>
        <dbReference type="ARBA" id="ARBA00023125"/>
    </source>
</evidence>
<keyword evidence="9" id="KW-1185">Reference proteome</keyword>
<dbReference type="InterPro" id="IPR003657">
    <property type="entry name" value="WRKY_dom"/>
</dbReference>
<sequence length="338" mass="37610">MATGSGLSNNSDRIGLFLHQPTVIDSFPADDSHRHHRPPKLKLELMEAAAAAAAMTPVPTIQFPVYLHDRGNNANNIIPISNPDNNEEQDHNNTIDEKLEDNTKKHTGRRVPRQFIDLGLAARGRRRSRVTVEGTRVSIMMGRTRVVPTRLRGLSPVRNDDESTEATMRKARVSVRARSEAPMISDGCQWRKYGQKMAKGNPCPRAYYRCTMAAGCPVRKQVQKMCRRQNHPGHNLRRQPQPPTATRRHGNGVDNLIRRPNAPLRINAQRRHPTNEPQFPSQGTLADTVHALTTDPTFTAALAAAITSLIAGGESDPNSAGAKQPQPWQQMHQHPQQP</sequence>
<evidence type="ECO:0000256" key="2">
    <source>
        <dbReference type="ARBA" id="ARBA00023015"/>
    </source>
</evidence>
<dbReference type="EMBL" id="BJWL01000012">
    <property type="protein sequence ID" value="GFY97515.1"/>
    <property type="molecule type" value="Genomic_DNA"/>
</dbReference>
<dbReference type="GO" id="GO:0005634">
    <property type="term" value="C:nucleus"/>
    <property type="evidence" value="ECO:0007669"/>
    <property type="project" value="UniProtKB-SubCell"/>
</dbReference>
<dbReference type="PANTHER" id="PTHR31429:SF106">
    <property type="entry name" value="WRKY TRANSCRIPTION FACTOR 31-RELATED"/>
    <property type="match status" value="1"/>
</dbReference>
<evidence type="ECO:0000256" key="6">
    <source>
        <dbReference type="SAM" id="MobiDB-lite"/>
    </source>
</evidence>
<feature type="region of interest" description="Disordered" evidence="6">
    <location>
        <begin position="80"/>
        <end position="106"/>
    </location>
</feature>
<feature type="domain" description="WRKY" evidence="7">
    <location>
        <begin position="179"/>
        <end position="224"/>
    </location>
</feature>
<protein>
    <submittedName>
        <fullName evidence="8">WRKY DNA-binding protein 31</fullName>
    </submittedName>
</protein>
<keyword evidence="5" id="KW-0539">Nucleus</keyword>
<feature type="compositionally biased region" description="Low complexity" evidence="6">
    <location>
        <begin position="324"/>
        <end position="338"/>
    </location>
</feature>
<keyword evidence="4" id="KW-0804">Transcription</keyword>
<reference evidence="8 9" key="1">
    <citation type="submission" date="2019-07" db="EMBL/GenBank/DDBJ databases">
        <title>De Novo Assembly of kiwifruit Actinidia rufa.</title>
        <authorList>
            <person name="Sugita-Konishi S."/>
            <person name="Sato K."/>
            <person name="Mori E."/>
            <person name="Abe Y."/>
            <person name="Kisaki G."/>
            <person name="Hamano K."/>
            <person name="Suezawa K."/>
            <person name="Otani M."/>
            <person name="Fukuda T."/>
            <person name="Manabe T."/>
            <person name="Gomi K."/>
            <person name="Tabuchi M."/>
            <person name="Akimitsu K."/>
            <person name="Kataoka I."/>
        </authorList>
    </citation>
    <scope>NUCLEOTIDE SEQUENCE [LARGE SCALE GENOMIC DNA]</scope>
    <source>
        <strain evidence="9">cv. Fuchu</strain>
    </source>
</reference>